<sequence>MQPLTPSRRNTKDTHETTESPKKPLATITNKAVHKKTGRQSKTSSPVTTPKSRLSAPTAIYSPIGSPLSKRTLDVQHDLFKVYEDAINSPERGRNLPSQRRRSLSLSSDGILEHATSSLDSESRHNQVVQELEQQLEQQKRDNERLQKELDEEKSHRKALEDDHKLQDEFIRALERQLTDMKLTHKEKCDSLQREIEEYSELLEECRTLLELTQAESSSS</sequence>
<feature type="compositionally biased region" description="Low complexity" evidence="1">
    <location>
        <begin position="41"/>
        <end position="52"/>
    </location>
</feature>
<reference evidence="2" key="1">
    <citation type="submission" date="2020-12" db="EMBL/GenBank/DDBJ databases">
        <title>Metabolic potential, ecology and presence of endohyphal bacteria is reflected in genomic diversity of Mucoromycotina.</title>
        <authorList>
            <person name="Muszewska A."/>
            <person name="Okrasinska A."/>
            <person name="Steczkiewicz K."/>
            <person name="Drgas O."/>
            <person name="Orlowska M."/>
            <person name="Perlinska-Lenart U."/>
            <person name="Aleksandrzak-Piekarczyk T."/>
            <person name="Szatraj K."/>
            <person name="Zielenkiewicz U."/>
            <person name="Pilsyk S."/>
            <person name="Malc E."/>
            <person name="Mieczkowski P."/>
            <person name="Kruszewska J.S."/>
            <person name="Biernat P."/>
            <person name="Pawlowska J."/>
        </authorList>
    </citation>
    <scope>NUCLEOTIDE SEQUENCE</scope>
    <source>
        <strain evidence="2">WA0000051536</strain>
    </source>
</reference>
<organism evidence="2 3">
    <name type="scientific">Umbelopsis vinacea</name>
    <dbReference type="NCBI Taxonomy" id="44442"/>
    <lineage>
        <taxon>Eukaryota</taxon>
        <taxon>Fungi</taxon>
        <taxon>Fungi incertae sedis</taxon>
        <taxon>Mucoromycota</taxon>
        <taxon>Mucoromycotina</taxon>
        <taxon>Umbelopsidomycetes</taxon>
        <taxon>Umbelopsidales</taxon>
        <taxon>Umbelopsidaceae</taxon>
        <taxon>Umbelopsis</taxon>
    </lineage>
</organism>
<dbReference type="AlphaFoldDB" id="A0A8H7UQE8"/>
<proteinExistence type="predicted"/>
<dbReference type="Proteomes" id="UP000612746">
    <property type="component" value="Unassembled WGS sequence"/>
</dbReference>
<evidence type="ECO:0000313" key="2">
    <source>
        <dbReference type="EMBL" id="KAG2187149.1"/>
    </source>
</evidence>
<accession>A0A8H7UQE8</accession>
<feature type="compositionally biased region" description="Basic and acidic residues" evidence="1">
    <location>
        <begin position="138"/>
        <end position="163"/>
    </location>
</feature>
<protein>
    <submittedName>
        <fullName evidence="2">Uncharacterized protein</fullName>
    </submittedName>
</protein>
<evidence type="ECO:0000313" key="3">
    <source>
        <dbReference type="Proteomes" id="UP000612746"/>
    </source>
</evidence>
<feature type="region of interest" description="Disordered" evidence="1">
    <location>
        <begin position="1"/>
        <end position="70"/>
    </location>
</feature>
<comment type="caution">
    <text evidence="2">The sequence shown here is derived from an EMBL/GenBank/DDBJ whole genome shotgun (WGS) entry which is preliminary data.</text>
</comment>
<evidence type="ECO:0000256" key="1">
    <source>
        <dbReference type="SAM" id="MobiDB-lite"/>
    </source>
</evidence>
<dbReference type="OrthoDB" id="2413485at2759"/>
<dbReference type="EMBL" id="JAEPRA010000003">
    <property type="protein sequence ID" value="KAG2187149.1"/>
    <property type="molecule type" value="Genomic_DNA"/>
</dbReference>
<gene>
    <name evidence="2" type="ORF">INT44_004819</name>
</gene>
<keyword evidence="3" id="KW-1185">Reference proteome</keyword>
<feature type="compositionally biased region" description="Low complexity" evidence="1">
    <location>
        <begin position="127"/>
        <end position="137"/>
    </location>
</feature>
<feature type="region of interest" description="Disordered" evidence="1">
    <location>
        <begin position="85"/>
        <end position="163"/>
    </location>
</feature>
<feature type="compositionally biased region" description="Basic and acidic residues" evidence="1">
    <location>
        <begin position="10"/>
        <end position="22"/>
    </location>
</feature>
<name>A0A8H7UQE8_9FUNG</name>